<dbReference type="AlphaFoldDB" id="A0A9E2L7F7"/>
<feature type="domain" description="Bacterial mobilisation" evidence="1">
    <location>
        <begin position="55"/>
        <end position="98"/>
    </location>
</feature>
<evidence type="ECO:0000259" key="1">
    <source>
        <dbReference type="Pfam" id="PF05713"/>
    </source>
</evidence>
<evidence type="ECO:0000313" key="2">
    <source>
        <dbReference type="EMBL" id="MBU3854412.1"/>
    </source>
</evidence>
<dbReference type="InterPro" id="IPR008687">
    <property type="entry name" value="MobC"/>
</dbReference>
<comment type="caution">
    <text evidence="2">The sequence shown here is derived from an EMBL/GenBank/DDBJ whole genome shotgun (WGS) entry which is preliminary data.</text>
</comment>
<protein>
    <submittedName>
        <fullName evidence="2">Plasmid mobilization relaxosome protein MobC</fullName>
    </submittedName>
</protein>
<dbReference type="Proteomes" id="UP000823865">
    <property type="component" value="Unassembled WGS sequence"/>
</dbReference>
<dbReference type="EMBL" id="JAHLFU010000233">
    <property type="protein sequence ID" value="MBU3854412.1"/>
    <property type="molecule type" value="Genomic_DNA"/>
</dbReference>
<reference evidence="2" key="2">
    <citation type="submission" date="2021-04" db="EMBL/GenBank/DDBJ databases">
        <authorList>
            <person name="Gilroy R."/>
        </authorList>
    </citation>
    <scope>NUCLEOTIDE SEQUENCE</scope>
    <source>
        <strain evidence="2">G3-2149</strain>
    </source>
</reference>
<dbReference type="Pfam" id="PF05713">
    <property type="entry name" value="MobC"/>
    <property type="match status" value="1"/>
</dbReference>
<sequence length="101" mass="11642">MNKKNTITLRLTDDQLAWLGALSRRSKRSKSEVIRSLIEQGSVRERITREHLHIIRQLIGESTNLNQLAKQANTYGFFAVADRCQEIANHISQLIKQLKDD</sequence>
<accession>A0A9E2L7F7</accession>
<dbReference type="CDD" id="cd21631">
    <property type="entry name" value="RHH_CopG_NikR-like"/>
    <property type="match status" value="1"/>
</dbReference>
<name>A0A9E2L7F7_9BACT</name>
<feature type="non-terminal residue" evidence="2">
    <location>
        <position position="101"/>
    </location>
</feature>
<dbReference type="GO" id="GO:0006355">
    <property type="term" value="P:regulation of DNA-templated transcription"/>
    <property type="evidence" value="ECO:0007669"/>
    <property type="project" value="InterPro"/>
</dbReference>
<gene>
    <name evidence="2" type="primary">mobC</name>
    <name evidence="2" type="ORF">H9789_11490</name>
</gene>
<evidence type="ECO:0000313" key="3">
    <source>
        <dbReference type="Proteomes" id="UP000823865"/>
    </source>
</evidence>
<proteinExistence type="predicted"/>
<organism evidence="2 3">
    <name type="scientific">Candidatus Paraprevotella stercoravium</name>
    <dbReference type="NCBI Taxonomy" id="2838725"/>
    <lineage>
        <taxon>Bacteria</taxon>
        <taxon>Pseudomonadati</taxon>
        <taxon>Bacteroidota</taxon>
        <taxon>Bacteroidia</taxon>
        <taxon>Bacteroidales</taxon>
        <taxon>Prevotellaceae</taxon>
        <taxon>Paraprevotella</taxon>
    </lineage>
</organism>
<reference evidence="2" key="1">
    <citation type="journal article" date="2021" name="PeerJ">
        <title>Extensive microbial diversity within the chicken gut microbiome revealed by metagenomics and culture.</title>
        <authorList>
            <person name="Gilroy R."/>
            <person name="Ravi A."/>
            <person name="Getino M."/>
            <person name="Pursley I."/>
            <person name="Horton D.L."/>
            <person name="Alikhan N.F."/>
            <person name="Baker D."/>
            <person name="Gharbi K."/>
            <person name="Hall N."/>
            <person name="Watson M."/>
            <person name="Adriaenssens E.M."/>
            <person name="Foster-Nyarko E."/>
            <person name="Jarju S."/>
            <person name="Secka A."/>
            <person name="Antonio M."/>
            <person name="Oren A."/>
            <person name="Chaudhuri R.R."/>
            <person name="La Ragione R."/>
            <person name="Hildebrand F."/>
            <person name="Pallen M.J."/>
        </authorList>
    </citation>
    <scope>NUCLEOTIDE SEQUENCE</scope>
    <source>
        <strain evidence="2">G3-2149</strain>
    </source>
</reference>